<accession>A0A0R2JL76</accession>
<reference evidence="3 4" key="1">
    <citation type="journal article" date="2015" name="Genome Announc.">
        <title>Expanding the biotechnology potential of lactobacilli through comparative genomics of 213 strains and associated genera.</title>
        <authorList>
            <person name="Sun Z."/>
            <person name="Harris H.M."/>
            <person name="McCann A."/>
            <person name="Guo C."/>
            <person name="Argimon S."/>
            <person name="Zhang W."/>
            <person name="Yang X."/>
            <person name="Jeffery I.B."/>
            <person name="Cooney J.C."/>
            <person name="Kagawa T.F."/>
            <person name="Liu W."/>
            <person name="Song Y."/>
            <person name="Salvetti E."/>
            <person name="Wrobel A."/>
            <person name="Rasinkangas P."/>
            <person name="Parkhill J."/>
            <person name="Rea M.C."/>
            <person name="O'Sullivan O."/>
            <person name="Ritari J."/>
            <person name="Douillard F.P."/>
            <person name="Paul Ross R."/>
            <person name="Yang R."/>
            <person name="Briner A.E."/>
            <person name="Felis G.E."/>
            <person name="de Vos W.M."/>
            <person name="Barrangou R."/>
            <person name="Klaenhammer T.R."/>
            <person name="Caufield P.W."/>
            <person name="Cui Y."/>
            <person name="Zhang H."/>
            <person name="O'Toole P.W."/>
        </authorList>
    </citation>
    <scope>NUCLEOTIDE SEQUENCE [LARGE SCALE GENOMIC DNA]</scope>
    <source>
        <strain evidence="3 4">DSM 20593</strain>
    </source>
</reference>
<dbReference type="PATRIC" id="fig|1616.3.peg.1110"/>
<dbReference type="PANTHER" id="PTHR33055">
    <property type="entry name" value="TRANSPOSASE FOR INSERTION SEQUENCE ELEMENT IS1111A"/>
    <property type="match status" value="1"/>
</dbReference>
<dbReference type="Pfam" id="PF01548">
    <property type="entry name" value="DEDD_Tnp_IS110"/>
    <property type="match status" value="1"/>
</dbReference>
<feature type="domain" description="Transposase IS110-like N-terminal" evidence="1">
    <location>
        <begin position="5"/>
        <end position="156"/>
    </location>
</feature>
<dbReference type="RefSeq" id="WP_057755896.1">
    <property type="nucleotide sequence ID" value="NZ_JQBP01000005.1"/>
</dbReference>
<dbReference type="NCBIfam" id="NF033542">
    <property type="entry name" value="transpos_IS110"/>
    <property type="match status" value="1"/>
</dbReference>
<evidence type="ECO:0000259" key="2">
    <source>
        <dbReference type="Pfam" id="PF02371"/>
    </source>
</evidence>
<dbReference type="GO" id="GO:0006313">
    <property type="term" value="P:DNA transposition"/>
    <property type="evidence" value="ECO:0007669"/>
    <property type="project" value="InterPro"/>
</dbReference>
<evidence type="ECO:0000313" key="3">
    <source>
        <dbReference type="EMBL" id="KRN74804.1"/>
    </source>
</evidence>
<dbReference type="Pfam" id="PF02371">
    <property type="entry name" value="Transposase_20"/>
    <property type="match status" value="1"/>
</dbReference>
<feature type="domain" description="Transposase IS116/IS110/IS902 C-terminal" evidence="2">
    <location>
        <begin position="268"/>
        <end position="345"/>
    </location>
</feature>
<name>A0A0R2JL76_9LACO</name>
<comment type="caution">
    <text evidence="3">The sequence shown here is derived from an EMBL/GenBank/DDBJ whole genome shotgun (WGS) entry which is preliminary data.</text>
</comment>
<dbReference type="GO" id="GO:0004803">
    <property type="term" value="F:transposase activity"/>
    <property type="evidence" value="ECO:0007669"/>
    <property type="project" value="InterPro"/>
</dbReference>
<evidence type="ECO:0000259" key="1">
    <source>
        <dbReference type="Pfam" id="PF01548"/>
    </source>
</evidence>
<dbReference type="Proteomes" id="UP000051655">
    <property type="component" value="Unassembled WGS sequence"/>
</dbReference>
<dbReference type="InterPro" id="IPR047650">
    <property type="entry name" value="Transpos_IS110"/>
</dbReference>
<evidence type="ECO:0000313" key="4">
    <source>
        <dbReference type="Proteomes" id="UP000051655"/>
    </source>
</evidence>
<dbReference type="PANTHER" id="PTHR33055:SF17">
    <property type="entry name" value="THIRD ORF IN TRANSPOSON ISC1491"/>
    <property type="match status" value="1"/>
</dbReference>
<proteinExistence type="predicted"/>
<dbReference type="EMBL" id="JQBP01000005">
    <property type="protein sequence ID" value="KRN74804.1"/>
    <property type="molecule type" value="Genomic_DNA"/>
</dbReference>
<dbReference type="GO" id="GO:0003677">
    <property type="term" value="F:DNA binding"/>
    <property type="evidence" value="ECO:0007669"/>
    <property type="project" value="InterPro"/>
</dbReference>
<sequence>MRKVVGVDVSKAKLNFCILNDTFEIEREGVVENNLLGFEKLTALLESSKVEVEIIFEPTGVYSQKLQYYLHLNDFKYVIINPLLAKKEMDTLRKTKNDRLDAKKLAIVQVKNKYDFTVMNKLIYSELRYAHRYYQVISQDHINAKNRLHRSLQLTFSDVEKLYSSNKTDVFYNIVKIIPHAGIIAGKNTDEVFAILGGLLSKSKKSHIKRVNRLIELANITAVAVPVESVMNDQVSHWASEVLRLQLLKDRIIEDMVKKAAKLEEFEKLCSLPGFAEVSVVGLIAELGDIRRFKTSQKLNAYVGLDISFYDSGQFKSKGRITKRGNPIARRILYLDTLNMIKTAKRTHEDNPVARWYEHRSKNELNGKKKILMGATDRMLRLVHKLVTTDATYTYSND</sequence>
<dbReference type="InterPro" id="IPR002525">
    <property type="entry name" value="Transp_IS110-like_N"/>
</dbReference>
<keyword evidence="4" id="KW-1185">Reference proteome</keyword>
<gene>
    <name evidence="3" type="ORF">IV73_GL001081</name>
</gene>
<dbReference type="OrthoDB" id="9790935at2"/>
<organism evidence="3 4">
    <name type="scientific">Weissella kandleri</name>
    <dbReference type="NCBI Taxonomy" id="1616"/>
    <lineage>
        <taxon>Bacteria</taxon>
        <taxon>Bacillati</taxon>
        <taxon>Bacillota</taxon>
        <taxon>Bacilli</taxon>
        <taxon>Lactobacillales</taxon>
        <taxon>Lactobacillaceae</taxon>
        <taxon>Weissella</taxon>
    </lineage>
</organism>
<dbReference type="InterPro" id="IPR003346">
    <property type="entry name" value="Transposase_20"/>
</dbReference>
<dbReference type="AlphaFoldDB" id="A0A0R2JL76"/>
<protein>
    <submittedName>
        <fullName evidence="3">Transposase</fullName>
    </submittedName>
</protein>
<dbReference type="STRING" id="1616.IV73_GL001081"/>